<evidence type="ECO:0000313" key="3">
    <source>
        <dbReference type="Proteomes" id="UP000830326"/>
    </source>
</evidence>
<dbReference type="EMBL" id="CP095075">
    <property type="protein sequence ID" value="UOR13461.1"/>
    <property type="molecule type" value="Genomic_DNA"/>
</dbReference>
<dbReference type="RefSeq" id="WP_245035108.1">
    <property type="nucleotide sequence ID" value="NZ_CP095075.1"/>
</dbReference>
<organism evidence="2 3">
    <name type="scientific">Halobacillus amylolyticus</name>
    <dbReference type="NCBI Taxonomy" id="2932259"/>
    <lineage>
        <taxon>Bacteria</taxon>
        <taxon>Bacillati</taxon>
        <taxon>Bacillota</taxon>
        <taxon>Bacilli</taxon>
        <taxon>Bacillales</taxon>
        <taxon>Bacillaceae</taxon>
        <taxon>Halobacillus</taxon>
    </lineage>
</organism>
<dbReference type="InterPro" id="IPR011528">
    <property type="entry name" value="NERD"/>
</dbReference>
<name>A0ABY4HF98_9BACI</name>
<gene>
    <name evidence="2" type="ORF">MUO15_08410</name>
</gene>
<protein>
    <submittedName>
        <fullName evidence="2">NERD domain-containing protein</fullName>
    </submittedName>
</protein>
<dbReference type="Pfam" id="PF08378">
    <property type="entry name" value="NERD"/>
    <property type="match status" value="1"/>
</dbReference>
<keyword evidence="3" id="KW-1185">Reference proteome</keyword>
<proteinExistence type="predicted"/>
<dbReference type="Proteomes" id="UP000830326">
    <property type="component" value="Chromosome"/>
</dbReference>
<evidence type="ECO:0000259" key="1">
    <source>
        <dbReference type="PROSITE" id="PS50965"/>
    </source>
</evidence>
<feature type="domain" description="NERD" evidence="1">
    <location>
        <begin position="39"/>
        <end position="159"/>
    </location>
</feature>
<accession>A0ABY4HF98</accession>
<dbReference type="PROSITE" id="PS50965">
    <property type="entry name" value="NERD"/>
    <property type="match status" value="1"/>
</dbReference>
<evidence type="ECO:0000313" key="2">
    <source>
        <dbReference type="EMBL" id="UOR13461.1"/>
    </source>
</evidence>
<reference evidence="2" key="1">
    <citation type="submission" date="2022-04" db="EMBL/GenBank/DDBJ databases">
        <title>Halobacillus sp. isolated from saltern.</title>
        <authorList>
            <person name="Won M."/>
            <person name="Lee C.-M."/>
            <person name="Woen H.-Y."/>
            <person name="Kwon S.-W."/>
        </authorList>
    </citation>
    <scope>NUCLEOTIDE SEQUENCE</scope>
    <source>
        <strain evidence="2">SSHM10-5</strain>
    </source>
</reference>
<sequence>MKKRTKTLTHSQLETLLNRLLPAHFKRSDVEAQFLKQSAGHFGESTADHYLKYLPHDRYHVIQDLRLFDGIQYFQIDALIICTEFLLILEVKNYKGKLIFDFEHNQLFREHNGPKDIFADPFLQVEHQEIQLERWLDQFNFPALPIQSFVVVANPNTIIKTHGRDPLRLKHRIVRAKKLYTMIETTRAQFSQSMLAPEQLNELVYLLQKENTPYRGGSILERFDLTVDDLIMGVQCSKCRTYPMSRKRDHWCCLTCGFKSGDAHLKTLRDYQLLIADEITNSEFRRFACLSSRKVAWKLLSETCAQQSGQTKDRKYVLDFV</sequence>